<reference evidence="1 2" key="1">
    <citation type="journal article" date="2022" name="New Phytol.">
        <title>Ecological generalism drives hyperdiversity of secondary metabolite gene clusters in xylarialean endophytes.</title>
        <authorList>
            <person name="Franco M.E.E."/>
            <person name="Wisecaver J.H."/>
            <person name="Arnold A.E."/>
            <person name="Ju Y.M."/>
            <person name="Slot J.C."/>
            <person name="Ahrendt S."/>
            <person name="Moore L.P."/>
            <person name="Eastman K.E."/>
            <person name="Scott K."/>
            <person name="Konkel Z."/>
            <person name="Mondo S.J."/>
            <person name="Kuo A."/>
            <person name="Hayes R.D."/>
            <person name="Haridas S."/>
            <person name="Andreopoulos B."/>
            <person name="Riley R."/>
            <person name="LaButti K."/>
            <person name="Pangilinan J."/>
            <person name="Lipzen A."/>
            <person name="Amirebrahimi M."/>
            <person name="Yan J."/>
            <person name="Adam C."/>
            <person name="Keymanesh K."/>
            <person name="Ng V."/>
            <person name="Louie K."/>
            <person name="Northen T."/>
            <person name="Drula E."/>
            <person name="Henrissat B."/>
            <person name="Hsieh H.M."/>
            <person name="Youens-Clark K."/>
            <person name="Lutzoni F."/>
            <person name="Miadlikowska J."/>
            <person name="Eastwood D.C."/>
            <person name="Hamelin R.C."/>
            <person name="Grigoriev I.V."/>
            <person name="U'Ren J.M."/>
        </authorList>
    </citation>
    <scope>NUCLEOTIDE SEQUENCE [LARGE SCALE GENOMIC DNA]</scope>
    <source>
        <strain evidence="1 2">ER1909</strain>
    </source>
</reference>
<accession>A0ACC0CLE6</accession>
<sequence length="146" mass="16054">MVGYLMLAGLNPLQNTNASYAATFLLSMGTYIPSCLAHSWHNNIKTDENSRAMITGVMVAFSSISAIISAQMFLGAWAPKYIQALGVTGAFQALAIIITAGLGSWMRRENKKRDRAMGSTTPLKPEDTPQCDLVEGDKDIRFRYWT</sequence>
<dbReference type="Proteomes" id="UP001497680">
    <property type="component" value="Unassembled WGS sequence"/>
</dbReference>
<keyword evidence="2" id="KW-1185">Reference proteome</keyword>
<dbReference type="EMBL" id="MU394401">
    <property type="protein sequence ID" value="KAI6081286.1"/>
    <property type="molecule type" value="Genomic_DNA"/>
</dbReference>
<gene>
    <name evidence="1" type="ORF">F4821DRAFT_32987</name>
</gene>
<evidence type="ECO:0000313" key="2">
    <source>
        <dbReference type="Proteomes" id="UP001497680"/>
    </source>
</evidence>
<name>A0ACC0CLE6_9PEZI</name>
<evidence type="ECO:0000313" key="1">
    <source>
        <dbReference type="EMBL" id="KAI6081286.1"/>
    </source>
</evidence>
<organism evidence="1 2">
    <name type="scientific">Hypoxylon rubiginosum</name>
    <dbReference type="NCBI Taxonomy" id="110542"/>
    <lineage>
        <taxon>Eukaryota</taxon>
        <taxon>Fungi</taxon>
        <taxon>Dikarya</taxon>
        <taxon>Ascomycota</taxon>
        <taxon>Pezizomycotina</taxon>
        <taxon>Sordariomycetes</taxon>
        <taxon>Xylariomycetidae</taxon>
        <taxon>Xylariales</taxon>
        <taxon>Hypoxylaceae</taxon>
        <taxon>Hypoxylon</taxon>
    </lineage>
</organism>
<comment type="caution">
    <text evidence="1">The sequence shown here is derived from an EMBL/GenBank/DDBJ whole genome shotgun (WGS) entry which is preliminary data.</text>
</comment>
<protein>
    <submittedName>
        <fullName evidence="1">Uncharacterized protein</fullName>
    </submittedName>
</protein>
<proteinExistence type="predicted"/>